<evidence type="ECO:0000256" key="2">
    <source>
        <dbReference type="SAM" id="MobiDB-lite"/>
    </source>
</evidence>
<feature type="coiled-coil region" evidence="1">
    <location>
        <begin position="76"/>
        <end position="103"/>
    </location>
</feature>
<dbReference type="PANTHER" id="PTHR37166">
    <property type="entry name" value="PROTEIN FLAG"/>
    <property type="match status" value="1"/>
</dbReference>
<accession>A0A1I5Y6G5</accession>
<evidence type="ECO:0000313" key="3">
    <source>
        <dbReference type="EMBL" id="SFQ39788.1"/>
    </source>
</evidence>
<keyword evidence="3" id="KW-0969">Cilium</keyword>
<feature type="region of interest" description="Disordered" evidence="2">
    <location>
        <begin position="52"/>
        <end position="72"/>
    </location>
</feature>
<dbReference type="Pfam" id="PF03646">
    <property type="entry name" value="FlaG"/>
    <property type="match status" value="1"/>
</dbReference>
<gene>
    <name evidence="3" type="ORF">SAMN04487928_14116</name>
</gene>
<dbReference type="InterPro" id="IPR035924">
    <property type="entry name" value="FlaG-like_sf"/>
</dbReference>
<proteinExistence type="predicted"/>
<dbReference type="InterPro" id="IPR005186">
    <property type="entry name" value="FlaG"/>
</dbReference>
<protein>
    <submittedName>
        <fullName evidence="3">Flagellar protein FlaG</fullName>
    </submittedName>
</protein>
<keyword evidence="4" id="KW-1185">Reference proteome</keyword>
<evidence type="ECO:0000256" key="1">
    <source>
        <dbReference type="SAM" id="Coils"/>
    </source>
</evidence>
<dbReference type="PANTHER" id="PTHR37166:SF1">
    <property type="entry name" value="PROTEIN FLAG"/>
    <property type="match status" value="1"/>
</dbReference>
<dbReference type="Gene3D" id="3.30.160.170">
    <property type="entry name" value="FlaG-like"/>
    <property type="match status" value="1"/>
</dbReference>
<dbReference type="SUPFAM" id="SSF160214">
    <property type="entry name" value="FlaG-like"/>
    <property type="match status" value="1"/>
</dbReference>
<sequence>MGMEAINGFGPLVQQTQPQVKAQAQEKSQAQSEIVNFDAQGGKPDIELKVEAAENSSGSNNNSQSKTQTQTFSDFQEKIEASAEQIQADNEKIKKTISEMAKNVRSNAEAVFGIHDKTNRVTIKMVDKDTKKVIKEFPPEETLDMIAKVWEIAGIMVDEKR</sequence>
<name>A0A1I5Y6G5_9FIRM</name>
<dbReference type="EMBL" id="FOXO01000041">
    <property type="protein sequence ID" value="SFQ39788.1"/>
    <property type="molecule type" value="Genomic_DNA"/>
</dbReference>
<keyword evidence="1" id="KW-0175">Coiled coil</keyword>
<keyword evidence="3" id="KW-0966">Cell projection</keyword>
<organism evidence="3 4">
    <name type="scientific">Butyrivibrio proteoclasticus</name>
    <dbReference type="NCBI Taxonomy" id="43305"/>
    <lineage>
        <taxon>Bacteria</taxon>
        <taxon>Bacillati</taxon>
        <taxon>Bacillota</taxon>
        <taxon>Clostridia</taxon>
        <taxon>Lachnospirales</taxon>
        <taxon>Lachnospiraceae</taxon>
        <taxon>Butyrivibrio</taxon>
    </lineage>
</organism>
<evidence type="ECO:0000313" key="4">
    <source>
        <dbReference type="Proteomes" id="UP000182624"/>
    </source>
</evidence>
<dbReference type="OrthoDB" id="9799867at2"/>
<dbReference type="Proteomes" id="UP000182624">
    <property type="component" value="Unassembled WGS sequence"/>
</dbReference>
<feature type="region of interest" description="Disordered" evidence="2">
    <location>
        <begin position="1"/>
        <end position="32"/>
    </location>
</feature>
<feature type="compositionally biased region" description="Low complexity" evidence="2">
    <location>
        <begin position="13"/>
        <end position="32"/>
    </location>
</feature>
<reference evidence="4" key="1">
    <citation type="submission" date="2016-10" db="EMBL/GenBank/DDBJ databases">
        <authorList>
            <person name="Varghese N."/>
            <person name="Submissions S."/>
        </authorList>
    </citation>
    <scope>NUCLEOTIDE SEQUENCE [LARGE SCALE GENOMIC DNA]</scope>
    <source>
        <strain evidence="4">P18</strain>
    </source>
</reference>
<dbReference type="AlphaFoldDB" id="A0A1I5Y6G5"/>
<dbReference type="RefSeq" id="WP_074891730.1">
    <property type="nucleotide sequence ID" value="NZ_FOXO01000041.1"/>
</dbReference>
<feature type="compositionally biased region" description="Low complexity" evidence="2">
    <location>
        <begin position="55"/>
        <end position="72"/>
    </location>
</feature>
<keyword evidence="3" id="KW-0282">Flagellum</keyword>